<dbReference type="InterPro" id="IPR006638">
    <property type="entry name" value="Elp3/MiaA/NifB-like_rSAM"/>
</dbReference>
<evidence type="ECO:0000256" key="2">
    <source>
        <dbReference type="ARBA" id="ARBA00022485"/>
    </source>
</evidence>
<evidence type="ECO:0000259" key="8">
    <source>
        <dbReference type="PROSITE" id="PS51918"/>
    </source>
</evidence>
<dbReference type="Pfam" id="PF04055">
    <property type="entry name" value="Radical_SAM"/>
    <property type="match status" value="1"/>
</dbReference>
<evidence type="ECO:0000256" key="1">
    <source>
        <dbReference type="ARBA" id="ARBA00001966"/>
    </source>
</evidence>
<proteinExistence type="predicted"/>
<keyword evidence="2" id="KW-0004">4Fe-4S</keyword>
<dbReference type="InterPro" id="IPR005839">
    <property type="entry name" value="Methylthiotransferase"/>
</dbReference>
<keyword evidence="4" id="KW-0479">Metal-binding</keyword>
<dbReference type="InterPro" id="IPR013848">
    <property type="entry name" value="Methylthiotransferase_N"/>
</dbReference>
<feature type="domain" description="Radical SAM core" evidence="8">
    <location>
        <begin position="141"/>
        <end position="372"/>
    </location>
</feature>
<dbReference type="SFLD" id="SFLDG01061">
    <property type="entry name" value="methylthiotransferase"/>
    <property type="match status" value="1"/>
</dbReference>
<dbReference type="NCBIfam" id="TIGR00089">
    <property type="entry name" value="MiaB/RimO family radical SAM methylthiotransferase"/>
    <property type="match status" value="1"/>
</dbReference>
<dbReference type="PROSITE" id="PS51918">
    <property type="entry name" value="RADICAL_SAM"/>
    <property type="match status" value="1"/>
</dbReference>
<dbReference type="Gene3D" id="3.80.30.20">
    <property type="entry name" value="tm_1862 like domain"/>
    <property type="match status" value="1"/>
</dbReference>
<protein>
    <submittedName>
        <fullName evidence="9">Uncharacterized protein</fullName>
    </submittedName>
</protein>
<dbReference type="GO" id="GO:0051539">
    <property type="term" value="F:4 iron, 4 sulfur cluster binding"/>
    <property type="evidence" value="ECO:0007669"/>
    <property type="project" value="UniProtKB-KW"/>
</dbReference>
<comment type="cofactor">
    <cofactor evidence="1">
        <name>[4Fe-4S] cluster</name>
        <dbReference type="ChEBI" id="CHEBI:49883"/>
    </cofactor>
</comment>
<dbReference type="InterPro" id="IPR023404">
    <property type="entry name" value="rSAM_horseshoe"/>
</dbReference>
<keyword evidence="6" id="KW-0411">Iron-sulfur</keyword>
<feature type="domain" description="MTTase N-terminal" evidence="7">
    <location>
        <begin position="4"/>
        <end position="117"/>
    </location>
</feature>
<sequence>MNSKSFFVKSYGCQMNVYDSEKIASILENKGMIEKEEIKNADVVIFNTCNIRDKAAHKVYSDIGRVTKLNKNKTIAVVGCVAQAENSEMFNKNSNIDIVLGPQSYHLLPKMIYDSEQNKTKLINTDFIINEKFDYITEEKDSKGVSSAITIQEGCDKFCSFCVVPFTRGPEYSRYFNDIKLEAESISIRGASEIILLGQNVNAYNYSYRGKNYSISYLINLISEIEKVKRIRYTTSHPINMSDELINLHAENKKLMPFLHLPVQSGSDQILKKMNRKYNSYDYRKIIEKLKKSNPDIEISSDFIVGYPGETEKDFNETLKLVEEVKFTQSYSFIYNERPGTKSASEKDEISIKIKKERLSILQNKLKEIQLKYNQSFYNKYVKVLVENQSISNPR</sequence>
<name>A0A381XPB9_9ZZZZ</name>
<evidence type="ECO:0000259" key="7">
    <source>
        <dbReference type="PROSITE" id="PS51449"/>
    </source>
</evidence>
<evidence type="ECO:0000256" key="4">
    <source>
        <dbReference type="ARBA" id="ARBA00022723"/>
    </source>
</evidence>
<dbReference type="PROSITE" id="PS01278">
    <property type="entry name" value="MTTASE_RADICAL"/>
    <property type="match status" value="1"/>
</dbReference>
<dbReference type="NCBIfam" id="TIGR01574">
    <property type="entry name" value="miaB-methiolase"/>
    <property type="match status" value="1"/>
</dbReference>
<dbReference type="InterPro" id="IPR020612">
    <property type="entry name" value="Methylthiotransferase_CS"/>
</dbReference>
<dbReference type="FunFam" id="3.80.30.20:FF:000001">
    <property type="entry name" value="tRNA-2-methylthio-N(6)-dimethylallyladenosine synthase 2"/>
    <property type="match status" value="1"/>
</dbReference>
<dbReference type="FunFam" id="3.40.50.12160:FF:000003">
    <property type="entry name" value="CDK5 regulatory subunit-associated protein 1"/>
    <property type="match status" value="1"/>
</dbReference>
<evidence type="ECO:0000256" key="6">
    <source>
        <dbReference type="ARBA" id="ARBA00023014"/>
    </source>
</evidence>
<accession>A0A381XPB9</accession>
<feature type="non-terminal residue" evidence="9">
    <location>
        <position position="395"/>
    </location>
</feature>
<evidence type="ECO:0000313" key="9">
    <source>
        <dbReference type="EMBL" id="SVA66595.1"/>
    </source>
</evidence>
<dbReference type="EMBL" id="UINC01015894">
    <property type="protein sequence ID" value="SVA66595.1"/>
    <property type="molecule type" value="Genomic_DNA"/>
</dbReference>
<dbReference type="InterPro" id="IPR007197">
    <property type="entry name" value="rSAM"/>
</dbReference>
<dbReference type="InterPro" id="IPR058240">
    <property type="entry name" value="rSAM_sf"/>
</dbReference>
<gene>
    <name evidence="9" type="ORF">METZ01_LOCUS119449</name>
</gene>
<keyword evidence="3" id="KW-0949">S-adenosyl-L-methionine</keyword>
<evidence type="ECO:0000256" key="3">
    <source>
        <dbReference type="ARBA" id="ARBA00022691"/>
    </source>
</evidence>
<dbReference type="PROSITE" id="PS51449">
    <property type="entry name" value="MTTASE_N"/>
    <property type="match status" value="1"/>
</dbReference>
<dbReference type="SUPFAM" id="SSF102114">
    <property type="entry name" value="Radical SAM enzymes"/>
    <property type="match status" value="1"/>
</dbReference>
<dbReference type="GO" id="GO:0005829">
    <property type="term" value="C:cytosol"/>
    <property type="evidence" value="ECO:0007669"/>
    <property type="project" value="TreeGrafter"/>
</dbReference>
<dbReference type="PANTHER" id="PTHR43020:SF2">
    <property type="entry name" value="MITOCHONDRIAL TRNA METHYLTHIOTRANSFERASE CDK5RAP1"/>
    <property type="match status" value="1"/>
</dbReference>
<dbReference type="GO" id="GO:0046872">
    <property type="term" value="F:metal ion binding"/>
    <property type="evidence" value="ECO:0007669"/>
    <property type="project" value="UniProtKB-KW"/>
</dbReference>
<dbReference type="Pfam" id="PF00919">
    <property type="entry name" value="UPF0004"/>
    <property type="match status" value="1"/>
</dbReference>
<dbReference type="SFLD" id="SFLDG01082">
    <property type="entry name" value="B12-binding_domain_containing"/>
    <property type="match status" value="1"/>
</dbReference>
<dbReference type="PANTHER" id="PTHR43020">
    <property type="entry name" value="CDK5 REGULATORY SUBUNIT-ASSOCIATED PROTEIN 1"/>
    <property type="match status" value="1"/>
</dbReference>
<dbReference type="Gene3D" id="3.40.50.12160">
    <property type="entry name" value="Methylthiotransferase, N-terminal domain"/>
    <property type="match status" value="1"/>
</dbReference>
<dbReference type="InterPro" id="IPR038135">
    <property type="entry name" value="Methylthiotransferase_N_sf"/>
</dbReference>
<dbReference type="GO" id="GO:0035597">
    <property type="term" value="F:tRNA-2-methylthio-N(6)-dimethylallyladenosine(37) synthase activity"/>
    <property type="evidence" value="ECO:0007669"/>
    <property type="project" value="TreeGrafter"/>
</dbReference>
<dbReference type="SFLD" id="SFLDS00029">
    <property type="entry name" value="Radical_SAM"/>
    <property type="match status" value="1"/>
</dbReference>
<evidence type="ECO:0000256" key="5">
    <source>
        <dbReference type="ARBA" id="ARBA00023004"/>
    </source>
</evidence>
<keyword evidence="5" id="KW-0408">Iron</keyword>
<dbReference type="InterPro" id="IPR006463">
    <property type="entry name" value="MiaB_methiolase"/>
</dbReference>
<dbReference type="AlphaFoldDB" id="A0A381XPB9"/>
<organism evidence="9">
    <name type="scientific">marine metagenome</name>
    <dbReference type="NCBI Taxonomy" id="408172"/>
    <lineage>
        <taxon>unclassified sequences</taxon>
        <taxon>metagenomes</taxon>
        <taxon>ecological metagenomes</taxon>
    </lineage>
</organism>
<dbReference type="SFLD" id="SFLDF00273">
    <property type="entry name" value="(dimethylallyl)adenosine_tRNA"/>
    <property type="match status" value="1"/>
</dbReference>
<reference evidence="9" key="1">
    <citation type="submission" date="2018-05" db="EMBL/GenBank/DDBJ databases">
        <authorList>
            <person name="Lanie J.A."/>
            <person name="Ng W.-L."/>
            <person name="Kazmierczak K.M."/>
            <person name="Andrzejewski T.M."/>
            <person name="Davidsen T.M."/>
            <person name="Wayne K.J."/>
            <person name="Tettelin H."/>
            <person name="Glass J.I."/>
            <person name="Rusch D."/>
            <person name="Podicherti R."/>
            <person name="Tsui H.-C.T."/>
            <person name="Winkler M.E."/>
        </authorList>
    </citation>
    <scope>NUCLEOTIDE SEQUENCE</scope>
</reference>
<dbReference type="CDD" id="cd01335">
    <property type="entry name" value="Radical_SAM"/>
    <property type="match status" value="1"/>
</dbReference>
<dbReference type="SMART" id="SM00729">
    <property type="entry name" value="Elp3"/>
    <property type="match status" value="1"/>
</dbReference>